<gene>
    <name evidence="1" type="ORF">AN640_03800</name>
</gene>
<dbReference type="Proteomes" id="UP000188637">
    <property type="component" value="Unassembled WGS sequence"/>
</dbReference>
<comment type="caution">
    <text evidence="1">The sequence shown here is derived from an EMBL/GenBank/DDBJ whole genome shotgun (WGS) entry which is preliminary data.</text>
</comment>
<evidence type="ECO:0000313" key="1">
    <source>
        <dbReference type="EMBL" id="ONI46055.1"/>
    </source>
</evidence>
<keyword evidence="2" id="KW-1185">Reference proteome</keyword>
<name>A0ACC8XJ41_9FIRM</name>
<reference evidence="1" key="1">
    <citation type="submission" date="2016-08" db="EMBL/GenBank/DDBJ databases">
        <authorList>
            <person name="Ngugi D.K."/>
            <person name="Miyake S."/>
            <person name="Stingl U."/>
        </authorList>
    </citation>
    <scope>NUCLEOTIDE SEQUENCE</scope>
    <source>
        <strain evidence="1">SCG-D08WGA-EpuloA1</strain>
    </source>
</reference>
<dbReference type="EMBL" id="LJHD01000037">
    <property type="protein sequence ID" value="ONI46055.1"/>
    <property type="molecule type" value="Genomic_DNA"/>
</dbReference>
<organism evidence="1 2">
    <name type="scientific">Candidatus Epulonipiscium fishelsonii</name>
    <dbReference type="NCBI Taxonomy" id="77094"/>
    <lineage>
        <taxon>Bacteria</taxon>
        <taxon>Bacillati</taxon>
        <taxon>Bacillota</taxon>
        <taxon>Clostridia</taxon>
        <taxon>Lachnospirales</taxon>
        <taxon>Lachnospiraceae</taxon>
        <taxon>Candidatus Epulonipiscium</taxon>
    </lineage>
</organism>
<evidence type="ECO:0000313" key="2">
    <source>
        <dbReference type="Proteomes" id="UP000188637"/>
    </source>
</evidence>
<protein>
    <submittedName>
        <fullName evidence="1">Uncharacterized protein</fullName>
    </submittedName>
</protein>
<proteinExistence type="predicted"/>
<accession>A0ACC8XJ41</accession>
<sequence>MEILKLVNQSYPISNTYRPTNLVQDPITKIWLVREAFEQFYKMNNALQKEGLSSLYMISGYRSYAYQQSLCAKKEELGFTNIAKEGYSEHQLGIALDLVTSSVINNNRDSILSFANFNSKSLQAFDVTFHKQWLDMKSADFGFILRYPFDKFYITGVSYKPYHYRYVGVNHAKKIVKNDLCLEEYIKLYSNMRYF</sequence>